<keyword evidence="4 9" id="KW-0418">Kinase</keyword>
<feature type="binding site" evidence="9">
    <location>
        <position position="273"/>
    </location>
    <ligand>
        <name>K(+)</name>
        <dbReference type="ChEBI" id="CHEBI:29103"/>
    </ligand>
</feature>
<gene>
    <name evidence="9 13" type="primary">rbsK</name>
    <name evidence="13" type="ORF">E4031_00450</name>
    <name evidence="12" type="ORF">E4Z98_06080</name>
</gene>
<evidence type="ECO:0000256" key="6">
    <source>
        <dbReference type="ARBA" id="ARBA00022842"/>
    </source>
</evidence>
<feature type="binding site" evidence="9">
    <location>
        <begin position="242"/>
        <end position="243"/>
    </location>
    <ligand>
        <name>ATP</name>
        <dbReference type="ChEBI" id="CHEBI:30616"/>
    </ligand>
</feature>
<comment type="caution">
    <text evidence="9">Lacks conserved residue(s) required for the propagation of feature annotation.</text>
</comment>
<comment type="similarity">
    <text evidence="9">Belongs to the carbohydrate kinase PfkB family. Ribokinase subfamily.</text>
</comment>
<feature type="binding site" evidence="9">
    <location>
        <position position="183"/>
    </location>
    <ligand>
        <name>ATP</name>
        <dbReference type="ChEBI" id="CHEBI:30616"/>
    </ligand>
</feature>
<keyword evidence="3 9" id="KW-0547">Nucleotide-binding</keyword>
<dbReference type="InterPro" id="IPR011611">
    <property type="entry name" value="PfkB_dom"/>
</dbReference>
<dbReference type="InterPro" id="IPR002139">
    <property type="entry name" value="Ribo/fructo_kinase"/>
</dbReference>
<dbReference type="InterPro" id="IPR029056">
    <property type="entry name" value="Ribokinase-like"/>
</dbReference>
<evidence type="ECO:0000256" key="10">
    <source>
        <dbReference type="NCBIfam" id="TIGR02152"/>
    </source>
</evidence>
<keyword evidence="5 9" id="KW-0067">ATP-binding</keyword>
<dbReference type="EC" id="2.7.1.15" evidence="9 10"/>
<keyword evidence="6 9" id="KW-0460">Magnesium</keyword>
<dbReference type="Proteomes" id="UP000296883">
    <property type="component" value="Chromosome"/>
</dbReference>
<evidence type="ECO:0000259" key="11">
    <source>
        <dbReference type="Pfam" id="PF00294"/>
    </source>
</evidence>
<evidence type="ECO:0000256" key="5">
    <source>
        <dbReference type="ARBA" id="ARBA00022840"/>
    </source>
</evidence>
<evidence type="ECO:0000256" key="1">
    <source>
        <dbReference type="ARBA" id="ARBA00022679"/>
    </source>
</evidence>
<evidence type="ECO:0000313" key="13">
    <source>
        <dbReference type="EMBL" id="TFZ43326.1"/>
    </source>
</evidence>
<feature type="binding site" evidence="9">
    <location>
        <begin position="210"/>
        <end position="215"/>
    </location>
    <ligand>
        <name>ATP</name>
        <dbReference type="ChEBI" id="CHEBI:30616"/>
    </ligand>
</feature>
<organism evidence="13 15">
    <name type="scientific">Vagococcus xieshaowenii</name>
    <dbReference type="NCBI Taxonomy" id="2562451"/>
    <lineage>
        <taxon>Bacteria</taxon>
        <taxon>Bacillati</taxon>
        <taxon>Bacillota</taxon>
        <taxon>Bacilli</taxon>
        <taxon>Lactobacillales</taxon>
        <taxon>Enterococcaceae</taxon>
        <taxon>Vagococcus</taxon>
    </lineage>
</organism>
<reference evidence="13 15" key="1">
    <citation type="submission" date="2019-03" db="EMBL/GenBank/DDBJ databases">
        <title>Vagococcus sp. was isolated fron gut of Carduelis flavirostris.</title>
        <authorList>
            <person name="Ge Y."/>
        </authorList>
    </citation>
    <scope>NUCLEOTIDE SEQUENCE [LARGE SCALE GENOMIC DNA]</scope>
    <source>
        <strain evidence="13 15">CF-210</strain>
    </source>
</reference>
<comment type="catalytic activity">
    <reaction evidence="9">
        <text>D-ribose + ATP = D-ribose 5-phosphate + ADP + H(+)</text>
        <dbReference type="Rhea" id="RHEA:13697"/>
        <dbReference type="ChEBI" id="CHEBI:15378"/>
        <dbReference type="ChEBI" id="CHEBI:30616"/>
        <dbReference type="ChEBI" id="CHEBI:47013"/>
        <dbReference type="ChEBI" id="CHEBI:78346"/>
        <dbReference type="ChEBI" id="CHEBI:456216"/>
        <dbReference type="EC" id="2.7.1.15"/>
    </reaction>
</comment>
<dbReference type="RefSeq" id="WP_135253360.1">
    <property type="nucleotide sequence ID" value="NZ_CP038865.1"/>
</dbReference>
<comment type="subunit">
    <text evidence="9">Homodimer.</text>
</comment>
<keyword evidence="7 9" id="KW-0630">Potassium</keyword>
<evidence type="ECO:0000256" key="2">
    <source>
        <dbReference type="ARBA" id="ARBA00022723"/>
    </source>
</evidence>
<keyword evidence="1 9" id="KW-0808">Transferase</keyword>
<keyword evidence="2 9" id="KW-0479">Metal-binding</keyword>
<dbReference type="GO" id="GO:0019303">
    <property type="term" value="P:D-ribose catabolic process"/>
    <property type="evidence" value="ECO:0007669"/>
    <property type="project" value="UniProtKB-UniRule"/>
</dbReference>
<dbReference type="GO" id="GO:0004747">
    <property type="term" value="F:ribokinase activity"/>
    <property type="evidence" value="ECO:0007669"/>
    <property type="project" value="UniProtKB-UniRule"/>
</dbReference>
<dbReference type="PANTHER" id="PTHR10584">
    <property type="entry name" value="SUGAR KINASE"/>
    <property type="match status" value="1"/>
</dbReference>
<accession>A0AAJ5EGT4</accession>
<dbReference type="NCBIfam" id="TIGR02152">
    <property type="entry name" value="D_ribokin_bact"/>
    <property type="match status" value="1"/>
</dbReference>
<feature type="binding site" evidence="9">
    <location>
        <position position="276"/>
    </location>
    <ligand>
        <name>K(+)</name>
        <dbReference type="ChEBI" id="CHEBI:29103"/>
    </ligand>
</feature>
<dbReference type="AlphaFoldDB" id="A0AAJ5EGT4"/>
<dbReference type="GO" id="GO:0046872">
    <property type="term" value="F:metal ion binding"/>
    <property type="evidence" value="ECO:0007669"/>
    <property type="project" value="UniProtKB-KW"/>
</dbReference>
<dbReference type="HAMAP" id="MF_01987">
    <property type="entry name" value="Ribokinase"/>
    <property type="match status" value="1"/>
</dbReference>
<dbReference type="GO" id="GO:0005829">
    <property type="term" value="C:cytosol"/>
    <property type="evidence" value="ECO:0007669"/>
    <property type="project" value="TreeGrafter"/>
</dbReference>
<dbReference type="Pfam" id="PF00294">
    <property type="entry name" value="PfkB"/>
    <property type="match status" value="1"/>
</dbReference>
<feature type="binding site" evidence="9">
    <location>
        <position position="243"/>
    </location>
    <ligand>
        <name>substrate</name>
    </ligand>
</feature>
<feature type="binding site" evidence="9">
    <location>
        <position position="267"/>
    </location>
    <ligand>
        <name>ATP</name>
        <dbReference type="ChEBI" id="CHEBI:30616"/>
    </ligand>
</feature>
<keyword evidence="9" id="KW-0963">Cytoplasm</keyword>
<keyword evidence="8 9" id="KW-0119">Carbohydrate metabolism</keyword>
<feature type="active site" description="Proton acceptor" evidence="9">
    <location>
        <position position="243"/>
    </location>
</feature>
<feature type="binding site" evidence="9">
    <location>
        <position position="278"/>
    </location>
    <ligand>
        <name>K(+)</name>
        <dbReference type="ChEBI" id="CHEBI:29103"/>
    </ligand>
</feature>
<feature type="binding site" evidence="9">
    <location>
        <position position="239"/>
    </location>
    <ligand>
        <name>K(+)</name>
        <dbReference type="ChEBI" id="CHEBI:29103"/>
    </ligand>
</feature>
<dbReference type="PANTHER" id="PTHR10584:SF166">
    <property type="entry name" value="RIBOKINASE"/>
    <property type="match status" value="1"/>
</dbReference>
<feature type="binding site" evidence="9">
    <location>
        <begin position="39"/>
        <end position="43"/>
    </location>
    <ligand>
        <name>substrate</name>
    </ligand>
</feature>
<evidence type="ECO:0000256" key="7">
    <source>
        <dbReference type="ARBA" id="ARBA00022958"/>
    </source>
</evidence>
<dbReference type="InterPro" id="IPR011877">
    <property type="entry name" value="Ribokinase"/>
</dbReference>
<dbReference type="Gene3D" id="3.40.1190.20">
    <property type="match status" value="1"/>
</dbReference>
<proteinExistence type="inferred from homology"/>
<reference evidence="12 14" key="2">
    <citation type="journal article" date="2020" name="Int. J. Syst. Evol. Microbiol.">
        <title>Vagococcus xieshaowenii sp. nov., isolated from snow finch (Montifringilla taczanowskii) cloacal content.</title>
        <authorList>
            <person name="Ge Y."/>
            <person name="Yang J."/>
            <person name="Lai X.H."/>
            <person name="Zhang G."/>
            <person name="Jin D."/>
            <person name="Lu S."/>
            <person name="Wang B."/>
            <person name="Huang Y."/>
            <person name="Huang Y."/>
            <person name="Ren Z."/>
            <person name="Zhang X."/>
            <person name="Xu J."/>
        </authorList>
    </citation>
    <scope>NUCLEOTIDE SEQUENCE [LARGE SCALE GENOMIC DNA]</scope>
    <source>
        <strain evidence="14">personal::cf-49</strain>
        <strain evidence="12">Personal::cf-49</strain>
    </source>
</reference>
<dbReference type="Proteomes" id="UP000297725">
    <property type="component" value="Unassembled WGS sequence"/>
</dbReference>
<keyword evidence="14" id="KW-1185">Reference proteome</keyword>
<evidence type="ECO:0000313" key="12">
    <source>
        <dbReference type="EMBL" id="QCA28908.1"/>
    </source>
</evidence>
<dbReference type="CDD" id="cd01174">
    <property type="entry name" value="ribokinase"/>
    <property type="match status" value="1"/>
</dbReference>
<name>A0AAJ5EGT4_9ENTE</name>
<sequence length="291" mass="31407">MKKVAVIGSLSTDFVVTTGIIPEQGETVVGEEFATFYGGKGANQAVAASRAGVQTYMFGAVGDDEFGQHLIDNLTNNQIDSSMIKVAEHTSSGVAIIQVHEGDNRIIIVEGSNSKNETVDIDNHAEMLKEMDLFIIQNEIPTDVIEYAIKFAEEAGIPVLYNPAPIKEISHELLEKITYITPNEHEFETLFQGKTLEQALAENPNKLIVTLGSKGAIYHNGEQAILVEQEKIDNVIDTTGAGDTFNGYFASGILTGLSIEEAIKLGNRASGIAIQKKGAQTGIPKIEEVSR</sequence>
<comment type="activity regulation">
    <text evidence="9">Activated by a monovalent cation that binds near, but not in, the active site. The most likely occupant of the site in vivo is potassium. Ion binding induces a conformational change that may alter substrate affinity.</text>
</comment>
<dbReference type="EMBL" id="SRHU01000002">
    <property type="protein sequence ID" value="TFZ43326.1"/>
    <property type="molecule type" value="Genomic_DNA"/>
</dbReference>
<dbReference type="SUPFAM" id="SSF53613">
    <property type="entry name" value="Ribokinase-like"/>
    <property type="match status" value="1"/>
</dbReference>
<comment type="pathway">
    <text evidence="9">Carbohydrate metabolism; D-ribose degradation; D-ribose 5-phosphate from beta-D-ribopyranose: step 2/2.</text>
</comment>
<dbReference type="EMBL" id="CP038865">
    <property type="protein sequence ID" value="QCA28908.1"/>
    <property type="molecule type" value="Genomic_DNA"/>
</dbReference>
<comment type="cofactor">
    <cofactor evidence="9">
        <name>Mg(2+)</name>
        <dbReference type="ChEBI" id="CHEBI:18420"/>
    </cofactor>
    <text evidence="9">Requires a divalent cation, most likely magnesium in vivo, as an electrophilic catalyst to aid phosphoryl group transfer. It is the chelate of the metal and the nucleotide that is the actual substrate.</text>
</comment>
<comment type="function">
    <text evidence="9">Catalyzes the phosphorylation of ribose at O-5 in a reaction requiring ATP and magnesium. The resulting D-ribose-5-phosphate can then be used either for sythesis of nucleotides, histidine, and tryptophan, or as a component of the pentose phosphate pathway.</text>
</comment>
<feature type="binding site" evidence="9">
    <location>
        <begin position="11"/>
        <end position="13"/>
    </location>
    <ligand>
        <name>substrate</name>
    </ligand>
</feature>
<feature type="domain" description="Carbohydrate kinase PfkB" evidence="11">
    <location>
        <begin position="1"/>
        <end position="285"/>
    </location>
</feature>
<dbReference type="GO" id="GO:0005524">
    <property type="term" value="F:ATP binding"/>
    <property type="evidence" value="ECO:0007669"/>
    <property type="project" value="UniProtKB-UniRule"/>
</dbReference>
<comment type="subcellular location">
    <subcellularLocation>
        <location evidence="9">Cytoplasm</location>
    </subcellularLocation>
</comment>
<evidence type="ECO:0000256" key="9">
    <source>
        <dbReference type="HAMAP-Rule" id="MF_01987"/>
    </source>
</evidence>
<evidence type="ECO:0000256" key="4">
    <source>
        <dbReference type="ARBA" id="ARBA00022777"/>
    </source>
</evidence>
<feature type="binding site" evidence="9">
    <location>
        <position position="139"/>
    </location>
    <ligand>
        <name>substrate</name>
    </ligand>
</feature>
<evidence type="ECO:0000313" key="15">
    <source>
        <dbReference type="Proteomes" id="UP000297725"/>
    </source>
</evidence>
<protein>
    <recommendedName>
        <fullName evidence="9 10">Ribokinase</fullName>
        <shortName evidence="9">RK</shortName>
        <ecNumber evidence="9 10">2.7.1.15</ecNumber>
    </recommendedName>
</protein>
<evidence type="ECO:0000256" key="8">
    <source>
        <dbReference type="ARBA" id="ARBA00023277"/>
    </source>
</evidence>
<feature type="binding site" evidence="9">
    <location>
        <position position="237"/>
    </location>
    <ligand>
        <name>K(+)</name>
        <dbReference type="ChEBI" id="CHEBI:29103"/>
    </ligand>
</feature>
<evidence type="ECO:0000313" key="14">
    <source>
        <dbReference type="Proteomes" id="UP000296883"/>
    </source>
</evidence>
<evidence type="ECO:0000256" key="3">
    <source>
        <dbReference type="ARBA" id="ARBA00022741"/>
    </source>
</evidence>
<dbReference type="PRINTS" id="PR00990">
    <property type="entry name" value="RIBOKINASE"/>
</dbReference>